<organism evidence="2 3">
    <name type="scientific">Piscinibacter sakaiensis</name>
    <name type="common">Ideonella sakaiensis</name>
    <dbReference type="NCBI Taxonomy" id="1547922"/>
    <lineage>
        <taxon>Bacteria</taxon>
        <taxon>Pseudomonadati</taxon>
        <taxon>Pseudomonadota</taxon>
        <taxon>Betaproteobacteria</taxon>
        <taxon>Burkholderiales</taxon>
        <taxon>Sphaerotilaceae</taxon>
        <taxon>Piscinibacter</taxon>
    </lineage>
</organism>
<protein>
    <submittedName>
        <fullName evidence="2">Uncharacterized protein</fullName>
    </submittedName>
</protein>
<gene>
    <name evidence="2" type="ORF">ISF6_1870</name>
</gene>
<dbReference type="EMBL" id="BBYR01000030">
    <property type="protein sequence ID" value="GAP36030.1"/>
    <property type="molecule type" value="Genomic_DNA"/>
</dbReference>
<keyword evidence="3" id="KW-1185">Reference proteome</keyword>
<dbReference type="AlphaFoldDB" id="A0A0K8P1I2"/>
<proteinExistence type="predicted"/>
<dbReference type="STRING" id="1547922.ISF6_1870"/>
<evidence type="ECO:0000313" key="2">
    <source>
        <dbReference type="EMBL" id="GAP36030.1"/>
    </source>
</evidence>
<comment type="caution">
    <text evidence="2">The sequence shown here is derived from an EMBL/GenBank/DDBJ whole genome shotgun (WGS) entry which is preliminary data.</text>
</comment>
<reference evidence="3" key="1">
    <citation type="submission" date="2015-07" db="EMBL/GenBank/DDBJ databases">
        <title>Discovery of a poly(ethylene terephthalate assimilation.</title>
        <authorList>
            <person name="Yoshida S."/>
            <person name="Hiraga K."/>
            <person name="Takehana T."/>
            <person name="Taniguchi I."/>
            <person name="Yamaji H."/>
            <person name="Maeda Y."/>
            <person name="Toyohara K."/>
            <person name="Miyamoto K."/>
            <person name="Kimura Y."/>
            <person name="Oda K."/>
        </authorList>
    </citation>
    <scope>NUCLEOTIDE SEQUENCE [LARGE SCALE GENOMIC DNA]</scope>
    <source>
        <strain evidence="3">NBRC 110686 / TISTR 2288 / 201-F6</strain>
    </source>
</reference>
<evidence type="ECO:0000256" key="1">
    <source>
        <dbReference type="SAM" id="MobiDB-lite"/>
    </source>
</evidence>
<feature type="compositionally biased region" description="Polar residues" evidence="1">
    <location>
        <begin position="101"/>
        <end position="112"/>
    </location>
</feature>
<accession>A0A0K8P1I2</accession>
<name>A0A0K8P1I2_PISS1</name>
<feature type="region of interest" description="Disordered" evidence="1">
    <location>
        <begin position="1"/>
        <end position="23"/>
    </location>
</feature>
<feature type="compositionally biased region" description="Basic residues" evidence="1">
    <location>
        <begin position="60"/>
        <end position="82"/>
    </location>
</feature>
<evidence type="ECO:0000313" key="3">
    <source>
        <dbReference type="Proteomes" id="UP000037660"/>
    </source>
</evidence>
<feature type="compositionally biased region" description="Basic and acidic residues" evidence="1">
    <location>
        <begin position="83"/>
        <end position="99"/>
    </location>
</feature>
<feature type="region of interest" description="Disordered" evidence="1">
    <location>
        <begin position="41"/>
        <end position="112"/>
    </location>
</feature>
<reference evidence="2 3" key="2">
    <citation type="journal article" date="2016" name="Science">
        <title>A bacterium that degrades and assimilates poly(ethylene terephthalate).</title>
        <authorList>
            <person name="Yoshida S."/>
            <person name="Hiraga K."/>
            <person name="Takehana T."/>
            <person name="Taniguchi I."/>
            <person name="Yamaji H."/>
            <person name="Maeda Y."/>
            <person name="Toyohara K."/>
            <person name="Miyamoto K."/>
            <person name="Kimura Y."/>
            <person name="Oda K."/>
        </authorList>
    </citation>
    <scope>NUCLEOTIDE SEQUENCE [LARGE SCALE GENOMIC DNA]</scope>
    <source>
        <strain evidence="3">NBRC 110686 / TISTR 2288 / 201-F6</strain>
    </source>
</reference>
<dbReference type="Proteomes" id="UP000037660">
    <property type="component" value="Unassembled WGS sequence"/>
</dbReference>
<feature type="compositionally biased region" description="Basic and acidic residues" evidence="1">
    <location>
        <begin position="8"/>
        <end position="18"/>
    </location>
</feature>
<sequence length="112" mass="12464">MAGGRALDGPRRGRRDAGDQAWSIGSRTASLDACVRRMRGQPSVAGADATNDFARGTSARGRRSRLVAIPPRRRRHGSRSRRPYPDCETGRMTRDEHLTQRRQNPLRQSPAT</sequence>